<organism evidence="2 3">
    <name type="scientific">Ideonella lacteola</name>
    <dbReference type="NCBI Taxonomy" id="2984193"/>
    <lineage>
        <taxon>Bacteria</taxon>
        <taxon>Pseudomonadati</taxon>
        <taxon>Pseudomonadota</taxon>
        <taxon>Betaproteobacteria</taxon>
        <taxon>Burkholderiales</taxon>
        <taxon>Sphaerotilaceae</taxon>
        <taxon>Ideonella</taxon>
    </lineage>
</organism>
<evidence type="ECO:0000313" key="3">
    <source>
        <dbReference type="Proteomes" id="UP001371218"/>
    </source>
</evidence>
<dbReference type="Pfam" id="PF03704">
    <property type="entry name" value="BTAD"/>
    <property type="match status" value="1"/>
</dbReference>
<accession>A0ABU9BU42</accession>
<dbReference type="InterPro" id="IPR005158">
    <property type="entry name" value="BTAD"/>
</dbReference>
<dbReference type="EMBL" id="JBBUTG010000011">
    <property type="protein sequence ID" value="MEK8032654.1"/>
    <property type="molecule type" value="Genomic_DNA"/>
</dbReference>
<comment type="caution">
    <text evidence="2">The sequence shown here is derived from an EMBL/GenBank/DDBJ whole genome shotgun (WGS) entry which is preliminary data.</text>
</comment>
<dbReference type="InterPro" id="IPR036388">
    <property type="entry name" value="WH-like_DNA-bd_sf"/>
</dbReference>
<dbReference type="Proteomes" id="UP001371218">
    <property type="component" value="Unassembled WGS sequence"/>
</dbReference>
<dbReference type="InterPro" id="IPR016032">
    <property type="entry name" value="Sig_transdc_resp-reg_C-effctor"/>
</dbReference>
<evidence type="ECO:0000259" key="1">
    <source>
        <dbReference type="SMART" id="SM01043"/>
    </source>
</evidence>
<feature type="domain" description="Bacterial transcriptional activator" evidence="1">
    <location>
        <begin position="548"/>
        <end position="690"/>
    </location>
</feature>
<name>A0ABU9BU42_9BURK</name>
<dbReference type="RefSeq" id="WP_341427071.1">
    <property type="nucleotide sequence ID" value="NZ_JBBUTG010000011.1"/>
</dbReference>
<dbReference type="PANTHER" id="PTHR35807">
    <property type="entry name" value="TRANSCRIPTIONAL REGULATOR REDD-RELATED"/>
    <property type="match status" value="1"/>
</dbReference>
<dbReference type="Gene3D" id="1.25.40.10">
    <property type="entry name" value="Tetratricopeptide repeat domain"/>
    <property type="match status" value="2"/>
</dbReference>
<dbReference type="SUPFAM" id="SSF46894">
    <property type="entry name" value="C-terminal effector domain of the bipartite response regulators"/>
    <property type="match status" value="1"/>
</dbReference>
<sequence length="696" mass="75553">MALALTEQQLAASALGLLAQPALWTQLHLPAATTASAADSPWTTYWATRIDSSLDAAESRGLLEAAFAAFTSQADHPGEMLCLASIIESYYVDEGSLEPLDAWIAELERRLPAEGGWASPELEARVLACGVGILLRDQTHPLLAAWARRGSALVRQLKPGASRLKLATFLAQYHLWRGEFSRASLIVEALPGLDMTGLLPGEALVWLETLATHARYAAEPERGQQAIDAALQIVRQHGLRQHKYALHAHGASLALAAHDAKAARDHIEAMRPTLDRGPQADQTHYWHFSAGLALLQCDTASSIELARAALDNSAEIGGPYRTATHALSLGQALLAAGRYGDATAAMDQALAAARPIDAQLLVFTALLMRAACLHRQDRQAEALAALQEAWSTAAARGFRATAVWWLPEVVADMAALALAHDIETGFVRRFVRLHALPAPTHSPDNWPWSLTLRTFGEFEASLHETPLGRTGGKTAQRPLDLLRAILAHGESPLPVATVLDWLWPDTDPGAQRKAFDVALLRLRRLLGDAQLVRLEGGKLSLDGRWVWSDVGALHGLMQQIGSAHGASMAQLRAWGQPLLGLMRGPFLIGEDAPWVQSARQRYQQRFVITVAQLASHIEPLDPAASVQLYERALDIEPLAESLSRRLMRLHSQLGQHAEALRAWRACCTMLGVAAGIGPSEDTRRLAVELGLPAWRP</sequence>
<dbReference type="InterPro" id="IPR051677">
    <property type="entry name" value="AfsR-DnrI-RedD_regulator"/>
</dbReference>
<proteinExistence type="predicted"/>
<keyword evidence="3" id="KW-1185">Reference proteome</keyword>
<dbReference type="SUPFAM" id="SSF48452">
    <property type="entry name" value="TPR-like"/>
    <property type="match status" value="2"/>
</dbReference>
<dbReference type="InterPro" id="IPR011990">
    <property type="entry name" value="TPR-like_helical_dom_sf"/>
</dbReference>
<dbReference type="Gene3D" id="1.10.10.10">
    <property type="entry name" value="Winged helix-like DNA-binding domain superfamily/Winged helix DNA-binding domain"/>
    <property type="match status" value="1"/>
</dbReference>
<gene>
    <name evidence="2" type="ORF">AACH06_17685</name>
</gene>
<evidence type="ECO:0000313" key="2">
    <source>
        <dbReference type="EMBL" id="MEK8032654.1"/>
    </source>
</evidence>
<protein>
    <submittedName>
        <fullName evidence="2">Bacterial transcriptional activator domain-containing protein</fullName>
    </submittedName>
</protein>
<dbReference type="SMART" id="SM01043">
    <property type="entry name" value="BTAD"/>
    <property type="match status" value="1"/>
</dbReference>
<reference evidence="2 3" key="1">
    <citation type="submission" date="2024-04" db="EMBL/GenBank/DDBJ databases">
        <title>Novel species of the genus Ideonella isolated from streams.</title>
        <authorList>
            <person name="Lu H."/>
        </authorList>
    </citation>
    <scope>NUCLEOTIDE SEQUENCE [LARGE SCALE GENOMIC DNA]</scope>
    <source>
        <strain evidence="2 3">DXS29W</strain>
    </source>
</reference>